<keyword evidence="4" id="KW-1185">Reference proteome</keyword>
<evidence type="ECO:0000313" key="3">
    <source>
        <dbReference type="EMBL" id="KAJ7962297.1"/>
    </source>
</evidence>
<dbReference type="KEGG" id="qsa:O6P43_017546"/>
<keyword evidence="1 3" id="KW-0812">Transmembrane</keyword>
<keyword evidence="1" id="KW-1133">Transmembrane helix</keyword>
<organism evidence="3 4">
    <name type="scientific">Quillaja saponaria</name>
    <name type="common">Soap bark tree</name>
    <dbReference type="NCBI Taxonomy" id="32244"/>
    <lineage>
        <taxon>Eukaryota</taxon>
        <taxon>Viridiplantae</taxon>
        <taxon>Streptophyta</taxon>
        <taxon>Embryophyta</taxon>
        <taxon>Tracheophyta</taxon>
        <taxon>Spermatophyta</taxon>
        <taxon>Magnoliopsida</taxon>
        <taxon>eudicotyledons</taxon>
        <taxon>Gunneridae</taxon>
        <taxon>Pentapetalae</taxon>
        <taxon>rosids</taxon>
        <taxon>fabids</taxon>
        <taxon>Fabales</taxon>
        <taxon>Quillajaceae</taxon>
        <taxon>Quillaja</taxon>
    </lineage>
</organism>
<sequence>MPWFAVFVFLLPVLGGVLQLHCQGSNSSPFETHPANMWVCLLALLTFCSSSAYYIKSHFHSTNYAKLAAQVTIISGSLASVSVISILVPGRLELLVFIAWIPLPISVVAHSVILRTGHYVYEGYKSAVLQIWEIIVGSNNLEEQPRGIV</sequence>
<name>A0AAD7LQN5_QUISA</name>
<dbReference type="AlphaFoldDB" id="A0AAD7LQN5"/>
<evidence type="ECO:0000256" key="1">
    <source>
        <dbReference type="SAM" id="Phobius"/>
    </source>
</evidence>
<keyword evidence="2" id="KW-0732">Signal</keyword>
<protein>
    <submittedName>
        <fullName evidence="3">Transmembrane protein</fullName>
    </submittedName>
</protein>
<keyword evidence="1" id="KW-0472">Membrane</keyword>
<feature type="transmembrane region" description="Helical" evidence="1">
    <location>
        <begin position="35"/>
        <end position="55"/>
    </location>
</feature>
<accession>A0AAD7LQN5</accession>
<evidence type="ECO:0000313" key="4">
    <source>
        <dbReference type="Proteomes" id="UP001163823"/>
    </source>
</evidence>
<proteinExistence type="predicted"/>
<dbReference type="Proteomes" id="UP001163823">
    <property type="component" value="Chromosome 7"/>
</dbReference>
<dbReference type="EMBL" id="JARAOO010000007">
    <property type="protein sequence ID" value="KAJ7962297.1"/>
    <property type="molecule type" value="Genomic_DNA"/>
</dbReference>
<dbReference type="InterPro" id="IPR053258">
    <property type="entry name" value="Ca-permeable_cation_channel"/>
</dbReference>
<evidence type="ECO:0000256" key="2">
    <source>
        <dbReference type="SAM" id="SignalP"/>
    </source>
</evidence>
<feature type="transmembrane region" description="Helical" evidence="1">
    <location>
        <begin position="94"/>
        <end position="114"/>
    </location>
</feature>
<gene>
    <name evidence="3" type="ORF">O6P43_017546</name>
</gene>
<dbReference type="PANTHER" id="PTHR34115:SF6">
    <property type="entry name" value="PROTEIN, PUTATIVE-RELATED"/>
    <property type="match status" value="1"/>
</dbReference>
<reference evidence="3" key="1">
    <citation type="journal article" date="2023" name="Science">
        <title>Elucidation of the pathway for biosynthesis of saponin adjuvants from the soapbark tree.</title>
        <authorList>
            <person name="Reed J."/>
            <person name="Orme A."/>
            <person name="El-Demerdash A."/>
            <person name="Owen C."/>
            <person name="Martin L.B.B."/>
            <person name="Misra R.C."/>
            <person name="Kikuchi S."/>
            <person name="Rejzek M."/>
            <person name="Martin A.C."/>
            <person name="Harkess A."/>
            <person name="Leebens-Mack J."/>
            <person name="Louveau T."/>
            <person name="Stephenson M.J."/>
            <person name="Osbourn A."/>
        </authorList>
    </citation>
    <scope>NUCLEOTIDE SEQUENCE</scope>
    <source>
        <strain evidence="3">S10</strain>
    </source>
</reference>
<dbReference type="PANTHER" id="PTHR34115">
    <property type="entry name" value="PROTEIN, PUTATIVE-RELATED"/>
    <property type="match status" value="1"/>
</dbReference>
<feature type="transmembrane region" description="Helical" evidence="1">
    <location>
        <begin position="67"/>
        <end position="88"/>
    </location>
</feature>
<comment type="caution">
    <text evidence="3">The sequence shown here is derived from an EMBL/GenBank/DDBJ whole genome shotgun (WGS) entry which is preliminary data.</text>
</comment>
<feature type="signal peptide" evidence="2">
    <location>
        <begin position="1"/>
        <end position="19"/>
    </location>
</feature>
<feature type="chain" id="PRO_5042138771" evidence="2">
    <location>
        <begin position="20"/>
        <end position="149"/>
    </location>
</feature>